<proteinExistence type="predicted"/>
<dbReference type="AlphaFoldDB" id="A0A397SI93"/>
<dbReference type="EMBL" id="QKYT01000481">
    <property type="protein sequence ID" value="RIA84599.1"/>
    <property type="molecule type" value="Genomic_DNA"/>
</dbReference>
<organism evidence="1 2">
    <name type="scientific">Glomus cerebriforme</name>
    <dbReference type="NCBI Taxonomy" id="658196"/>
    <lineage>
        <taxon>Eukaryota</taxon>
        <taxon>Fungi</taxon>
        <taxon>Fungi incertae sedis</taxon>
        <taxon>Mucoromycota</taxon>
        <taxon>Glomeromycotina</taxon>
        <taxon>Glomeromycetes</taxon>
        <taxon>Glomerales</taxon>
        <taxon>Glomeraceae</taxon>
        <taxon>Glomus</taxon>
    </lineage>
</organism>
<name>A0A397SI93_9GLOM</name>
<dbReference type="Proteomes" id="UP000265703">
    <property type="component" value="Unassembled WGS sequence"/>
</dbReference>
<reference evidence="1 2" key="1">
    <citation type="submission" date="2018-06" db="EMBL/GenBank/DDBJ databases">
        <title>Comparative genomics reveals the genomic features of Rhizophagus irregularis, R. cerebriforme, R. diaphanum and Gigaspora rosea, and their symbiotic lifestyle signature.</title>
        <authorList>
            <person name="Morin E."/>
            <person name="San Clemente H."/>
            <person name="Chen E.C.H."/>
            <person name="De La Providencia I."/>
            <person name="Hainaut M."/>
            <person name="Kuo A."/>
            <person name="Kohler A."/>
            <person name="Murat C."/>
            <person name="Tang N."/>
            <person name="Roy S."/>
            <person name="Loubradou J."/>
            <person name="Henrissat B."/>
            <person name="Grigoriev I.V."/>
            <person name="Corradi N."/>
            <person name="Roux C."/>
            <person name="Martin F.M."/>
        </authorList>
    </citation>
    <scope>NUCLEOTIDE SEQUENCE [LARGE SCALE GENOMIC DNA]</scope>
    <source>
        <strain evidence="1 2">DAOM 227022</strain>
    </source>
</reference>
<gene>
    <name evidence="1" type="ORF">C1645_832024</name>
</gene>
<comment type="caution">
    <text evidence="1">The sequence shown here is derived from an EMBL/GenBank/DDBJ whole genome shotgun (WGS) entry which is preliminary data.</text>
</comment>
<protein>
    <submittedName>
        <fullName evidence="1">Uncharacterized protein</fullName>
    </submittedName>
</protein>
<evidence type="ECO:0000313" key="2">
    <source>
        <dbReference type="Proteomes" id="UP000265703"/>
    </source>
</evidence>
<keyword evidence="2" id="KW-1185">Reference proteome</keyword>
<sequence length="61" mass="6956">MTGVLGVRFLDKLERVGIFDLQHESLKAFSPLFPVAGKSNYTRSVTYHIYCIENDPQIVKI</sequence>
<dbReference type="OrthoDB" id="2442795at2759"/>
<evidence type="ECO:0000313" key="1">
    <source>
        <dbReference type="EMBL" id="RIA84599.1"/>
    </source>
</evidence>
<accession>A0A397SI93</accession>